<evidence type="ECO:0000256" key="5">
    <source>
        <dbReference type="ARBA" id="ARBA00023315"/>
    </source>
</evidence>
<feature type="compositionally biased region" description="Low complexity" evidence="9">
    <location>
        <begin position="87"/>
        <end position="97"/>
    </location>
</feature>
<dbReference type="PANTHER" id="PTHR23151">
    <property type="entry name" value="DIHYDROLIPOAMIDE ACETYL/SUCCINYL-TRANSFERASE-RELATED"/>
    <property type="match status" value="1"/>
</dbReference>
<gene>
    <name evidence="12" type="ORF">QE369_002577</name>
</gene>
<evidence type="ECO:0000256" key="6">
    <source>
        <dbReference type="ARBA" id="ARBA00025211"/>
    </source>
</evidence>
<sequence>MPINITMPALSPTMEEGNLAKWLVKEGDKVAPGDVIAEIETDKATMEVEAVDEGTVAKIVVPAGTEAVKVNALIAILAGEGEDVADAAKGGDAAPAKSEAPKQEGKAEAPKEAKSEAAPKVDKPVADQAAPASTPAPVSKSGERLFASPLARRMAKDAGLDLSAVSGSGPHGRIVKSDVEKAVASGGAKAATAAAPAPASSAAPAPAAAKGPSDDSVLKLFAEGSYELLPHDGMRKTIASRLTESTQTVPSYTVSMECELDAMLKLRAEINASAPVKKTEVPAFKLSVNDFIIKAMALALRDVPMANASWTSTARVLHKHADVGVAVSIPDGLITPIVRKAEEKSLSAISNEVKDLAKRARDKKLKPEEYQGGTTSVSNLGMFGVSSFTSIVNLPQASIVSIGAGVEKPVVRGGKIEVGTIMTATFAFDHRVIDGALGAELASAFKRYIESPMSMLV</sequence>
<dbReference type="SUPFAM" id="SSF51230">
    <property type="entry name" value="Single hybrid motif"/>
    <property type="match status" value="1"/>
</dbReference>
<dbReference type="PROSITE" id="PS51826">
    <property type="entry name" value="PSBD"/>
    <property type="match status" value="1"/>
</dbReference>
<dbReference type="InterPro" id="IPR011053">
    <property type="entry name" value="Single_hybrid_motif"/>
</dbReference>
<comment type="function">
    <text evidence="6">The pyruvate dehydrogenase complex catalyzes the overall conversion of pyruvate to acetyl-CoA and CO(2). It contains multiple copies of three enzymatic components: pyruvate dehydrogenase (E1), dihydrolipoamide acetyltransferase (E2) and lipoamide dehydrogenase (E3).</text>
</comment>
<dbReference type="GO" id="GO:0006086">
    <property type="term" value="P:pyruvate decarboxylation to acetyl-CoA"/>
    <property type="evidence" value="ECO:0007669"/>
    <property type="project" value="InterPro"/>
</dbReference>
<evidence type="ECO:0000256" key="4">
    <source>
        <dbReference type="ARBA" id="ARBA00022823"/>
    </source>
</evidence>
<dbReference type="InterPro" id="IPR001078">
    <property type="entry name" value="2-oxoacid_DH_actylTfrase"/>
</dbReference>
<comment type="catalytic activity">
    <reaction evidence="7 8">
        <text>N(6)-[(R)-dihydrolipoyl]-L-lysyl-[protein] + acetyl-CoA = N(6)-[(R)-S(8)-acetyldihydrolipoyl]-L-lysyl-[protein] + CoA</text>
        <dbReference type="Rhea" id="RHEA:17017"/>
        <dbReference type="Rhea" id="RHEA-COMP:10475"/>
        <dbReference type="Rhea" id="RHEA-COMP:10478"/>
        <dbReference type="ChEBI" id="CHEBI:57287"/>
        <dbReference type="ChEBI" id="CHEBI:57288"/>
        <dbReference type="ChEBI" id="CHEBI:83100"/>
        <dbReference type="ChEBI" id="CHEBI:83111"/>
        <dbReference type="EC" id="2.3.1.12"/>
    </reaction>
</comment>
<evidence type="ECO:0000259" key="10">
    <source>
        <dbReference type="PROSITE" id="PS50968"/>
    </source>
</evidence>
<comment type="caution">
    <text evidence="12">The sequence shown here is derived from an EMBL/GenBank/DDBJ whole genome shotgun (WGS) entry which is preliminary data.</text>
</comment>
<dbReference type="PANTHER" id="PTHR23151:SF90">
    <property type="entry name" value="DIHYDROLIPOYLLYSINE-RESIDUE ACETYLTRANSFERASE COMPONENT OF PYRUVATE DEHYDROGENASE COMPLEX, MITOCHONDRIAL-RELATED"/>
    <property type="match status" value="1"/>
</dbReference>
<protein>
    <recommendedName>
        <fullName evidence="8">Acetyltransferase component of pyruvate dehydrogenase complex</fullName>
        <ecNumber evidence="8">2.3.1.12</ecNumber>
    </recommendedName>
</protein>
<proteinExistence type="inferred from homology"/>
<keyword evidence="5 8" id="KW-0012">Acyltransferase</keyword>
<feature type="domain" description="Peripheral subunit-binding (PSBD)" evidence="11">
    <location>
        <begin position="146"/>
        <end position="183"/>
    </location>
</feature>
<dbReference type="RefSeq" id="WP_309771103.1">
    <property type="nucleotide sequence ID" value="NZ_JAVIZC010000003.1"/>
</dbReference>
<accession>A0AAJ2BMM9</accession>
<dbReference type="SUPFAM" id="SSF47005">
    <property type="entry name" value="Peripheral subunit-binding domain of 2-oxo acid dehydrogenase complex"/>
    <property type="match status" value="1"/>
</dbReference>
<dbReference type="InterPro" id="IPR006257">
    <property type="entry name" value="LAT1"/>
</dbReference>
<reference evidence="12" key="1">
    <citation type="submission" date="2023-08" db="EMBL/GenBank/DDBJ databases">
        <title>Functional and genomic diversity of the sorghum phyllosphere microbiome.</title>
        <authorList>
            <person name="Shade A."/>
        </authorList>
    </citation>
    <scope>NUCLEOTIDE SEQUENCE</scope>
    <source>
        <strain evidence="12">SORGH_AS_0974</strain>
    </source>
</reference>
<dbReference type="InterPro" id="IPR004167">
    <property type="entry name" value="PSBD"/>
</dbReference>
<evidence type="ECO:0000256" key="2">
    <source>
        <dbReference type="ARBA" id="ARBA00011484"/>
    </source>
</evidence>
<keyword evidence="12" id="KW-0670">Pyruvate</keyword>
<evidence type="ECO:0000256" key="3">
    <source>
        <dbReference type="ARBA" id="ARBA00022679"/>
    </source>
</evidence>
<dbReference type="Gene3D" id="4.10.320.10">
    <property type="entry name" value="E3-binding domain"/>
    <property type="match status" value="1"/>
</dbReference>
<evidence type="ECO:0000259" key="11">
    <source>
        <dbReference type="PROSITE" id="PS51826"/>
    </source>
</evidence>
<comment type="similarity">
    <text evidence="1 8">Belongs to the 2-oxoacid dehydrogenase family.</text>
</comment>
<dbReference type="GO" id="GO:0004742">
    <property type="term" value="F:dihydrolipoyllysine-residue acetyltransferase activity"/>
    <property type="evidence" value="ECO:0007669"/>
    <property type="project" value="UniProtKB-UniRule"/>
</dbReference>
<dbReference type="InterPro" id="IPR045257">
    <property type="entry name" value="E2/Pdx1"/>
</dbReference>
<evidence type="ECO:0000256" key="1">
    <source>
        <dbReference type="ARBA" id="ARBA00007317"/>
    </source>
</evidence>
<dbReference type="InterPro" id="IPR036625">
    <property type="entry name" value="E3-bd_dom_sf"/>
</dbReference>
<dbReference type="Pfam" id="PF00198">
    <property type="entry name" value="2-oxoacid_dh"/>
    <property type="match status" value="1"/>
</dbReference>
<dbReference type="GO" id="GO:0045254">
    <property type="term" value="C:pyruvate dehydrogenase complex"/>
    <property type="evidence" value="ECO:0007669"/>
    <property type="project" value="UniProtKB-UniRule"/>
</dbReference>
<dbReference type="CDD" id="cd06849">
    <property type="entry name" value="lipoyl_domain"/>
    <property type="match status" value="1"/>
</dbReference>
<keyword evidence="3 8" id="KW-0808">Transferase</keyword>
<dbReference type="Pfam" id="PF02817">
    <property type="entry name" value="E3_binding"/>
    <property type="match status" value="1"/>
</dbReference>
<evidence type="ECO:0000313" key="13">
    <source>
        <dbReference type="Proteomes" id="UP001255601"/>
    </source>
</evidence>
<dbReference type="EMBL" id="JAVIZC010000003">
    <property type="protein sequence ID" value="MDR6102380.1"/>
    <property type="molecule type" value="Genomic_DNA"/>
</dbReference>
<dbReference type="Proteomes" id="UP001255601">
    <property type="component" value="Unassembled WGS sequence"/>
</dbReference>
<evidence type="ECO:0000313" key="12">
    <source>
        <dbReference type="EMBL" id="MDR6102380.1"/>
    </source>
</evidence>
<organism evidence="12 13">
    <name type="scientific">Agrobacterium larrymoorei</name>
    <dbReference type="NCBI Taxonomy" id="160699"/>
    <lineage>
        <taxon>Bacteria</taxon>
        <taxon>Pseudomonadati</taxon>
        <taxon>Pseudomonadota</taxon>
        <taxon>Alphaproteobacteria</taxon>
        <taxon>Hyphomicrobiales</taxon>
        <taxon>Rhizobiaceae</taxon>
        <taxon>Rhizobium/Agrobacterium group</taxon>
        <taxon>Agrobacterium</taxon>
    </lineage>
</organism>
<evidence type="ECO:0000256" key="9">
    <source>
        <dbReference type="SAM" id="MobiDB-lite"/>
    </source>
</evidence>
<dbReference type="SUPFAM" id="SSF52777">
    <property type="entry name" value="CoA-dependent acyltransferases"/>
    <property type="match status" value="1"/>
</dbReference>
<dbReference type="InterPro" id="IPR023213">
    <property type="entry name" value="CAT-like_dom_sf"/>
</dbReference>
<dbReference type="Gene3D" id="2.40.50.100">
    <property type="match status" value="1"/>
</dbReference>
<dbReference type="Pfam" id="PF00364">
    <property type="entry name" value="Biotin_lipoyl"/>
    <property type="match status" value="1"/>
</dbReference>
<feature type="compositionally biased region" description="Basic and acidic residues" evidence="9">
    <location>
        <begin position="99"/>
        <end position="125"/>
    </location>
</feature>
<dbReference type="EC" id="2.3.1.12" evidence="8"/>
<comment type="subunit">
    <text evidence="2">Forms a 24-polypeptide structural core with octahedral symmetry.</text>
</comment>
<feature type="region of interest" description="Disordered" evidence="9">
    <location>
        <begin position="87"/>
        <end position="141"/>
    </location>
</feature>
<dbReference type="Gene3D" id="3.30.559.10">
    <property type="entry name" value="Chloramphenicol acetyltransferase-like domain"/>
    <property type="match status" value="1"/>
</dbReference>
<dbReference type="InterPro" id="IPR003016">
    <property type="entry name" value="2-oxoA_DH_lipoyl-BS"/>
</dbReference>
<dbReference type="FunFam" id="2.40.50.100:FF:000010">
    <property type="entry name" value="Acetyltransferase component of pyruvate dehydrogenase complex"/>
    <property type="match status" value="1"/>
</dbReference>
<keyword evidence="4 8" id="KW-0450">Lipoyl</keyword>
<dbReference type="PROSITE" id="PS50968">
    <property type="entry name" value="BIOTINYL_LIPOYL"/>
    <property type="match status" value="1"/>
</dbReference>
<dbReference type="NCBIfam" id="TIGR01349">
    <property type="entry name" value="PDHac_trf_mito"/>
    <property type="match status" value="1"/>
</dbReference>
<comment type="cofactor">
    <cofactor evidence="8">
        <name>(R)-lipoate</name>
        <dbReference type="ChEBI" id="CHEBI:83088"/>
    </cofactor>
    <text evidence="8">Binds 1 lipoyl cofactor covalently.</text>
</comment>
<evidence type="ECO:0000256" key="8">
    <source>
        <dbReference type="RuleBase" id="RU361137"/>
    </source>
</evidence>
<name>A0AAJ2BMM9_9HYPH</name>
<dbReference type="PROSITE" id="PS00189">
    <property type="entry name" value="LIPOYL"/>
    <property type="match status" value="1"/>
</dbReference>
<dbReference type="InterPro" id="IPR000089">
    <property type="entry name" value="Biotin_lipoyl"/>
</dbReference>
<dbReference type="AlphaFoldDB" id="A0AAJ2BMM9"/>
<feature type="domain" description="Lipoyl-binding" evidence="10">
    <location>
        <begin position="2"/>
        <end position="78"/>
    </location>
</feature>
<evidence type="ECO:0000256" key="7">
    <source>
        <dbReference type="ARBA" id="ARBA00048370"/>
    </source>
</evidence>